<organism evidence="1">
    <name type="scientific">Ensete ventricosum</name>
    <name type="common">Abyssinian banana</name>
    <name type="synonym">Musa ensete</name>
    <dbReference type="NCBI Taxonomy" id="4639"/>
    <lineage>
        <taxon>Eukaryota</taxon>
        <taxon>Viridiplantae</taxon>
        <taxon>Streptophyta</taxon>
        <taxon>Embryophyta</taxon>
        <taxon>Tracheophyta</taxon>
        <taxon>Spermatophyta</taxon>
        <taxon>Magnoliopsida</taxon>
        <taxon>Liliopsida</taxon>
        <taxon>Zingiberales</taxon>
        <taxon>Musaceae</taxon>
        <taxon>Ensete</taxon>
    </lineage>
</organism>
<proteinExistence type="predicted"/>
<gene>
    <name evidence="1" type="ORF">BHM03_00007245</name>
</gene>
<evidence type="ECO:0000313" key="1">
    <source>
        <dbReference type="EMBL" id="RZR71777.1"/>
    </source>
</evidence>
<name>A0A445MBY9_ENSVE</name>
<dbReference type="EMBL" id="KV875582">
    <property type="protein sequence ID" value="RZR71777.1"/>
    <property type="molecule type" value="Genomic_DNA"/>
</dbReference>
<protein>
    <submittedName>
        <fullName evidence="1">Uncharacterized protein</fullName>
    </submittedName>
</protein>
<sequence length="123" mass="14068">MEWSPTCFRINFTYNWRGSDRIARTNRCTKWSIDINVKRRQRRHQGLVLTLSARIRSPTSNVGNIDFEGIDLGSAKNDPYNSRTVIAAKNVLASSEQEQSIRETVPRIAIAAILDNRRTIGYT</sequence>
<dbReference type="AlphaFoldDB" id="A0A445MBY9"/>
<dbReference type="Proteomes" id="UP000290560">
    <property type="component" value="Unassembled WGS sequence"/>
</dbReference>
<reference evidence="1" key="1">
    <citation type="journal article" date="2018" name="Data Brief">
        <title>Genome sequence data from 17 accessions of Ensete ventricosum, a staple food crop for millions in Ethiopia.</title>
        <authorList>
            <person name="Yemataw Z."/>
            <person name="Muzemil S."/>
            <person name="Ambachew D."/>
            <person name="Tripathi L."/>
            <person name="Tesfaye K."/>
            <person name="Chala A."/>
            <person name="Farbos A."/>
            <person name="O'Neill P."/>
            <person name="Moore K."/>
            <person name="Grant M."/>
            <person name="Studholme D.J."/>
        </authorList>
    </citation>
    <scope>NUCLEOTIDE SEQUENCE [LARGE SCALE GENOMIC DNA]</scope>
    <source>
        <tissue evidence="1">Leaf</tissue>
    </source>
</reference>
<accession>A0A445MBY9</accession>